<evidence type="ECO:0000313" key="1">
    <source>
        <dbReference type="EMBL" id="XDV59233.1"/>
    </source>
</evidence>
<name>A0AB39XMR5_9BRAD</name>
<gene>
    <name evidence="1" type="ORF">AB8Z38_07375</name>
</gene>
<reference evidence="1" key="1">
    <citation type="submission" date="2024-08" db="EMBL/GenBank/DDBJ databases">
        <authorList>
            <person name="Chaddad Z."/>
            <person name="Lamrabet M."/>
            <person name="Bouhnik O."/>
            <person name="Alami S."/>
            <person name="Wipf D."/>
            <person name="Courty P.E."/>
            <person name="Missbah El Idrissi M."/>
        </authorList>
    </citation>
    <scope>NUCLEOTIDE SEQUENCE</scope>
    <source>
        <strain evidence="1">LLZ17</strain>
    </source>
</reference>
<proteinExistence type="predicted"/>
<protein>
    <recommendedName>
        <fullName evidence="2">NusB/RsmB/TIM44 domain-containing protein</fullName>
    </recommendedName>
</protein>
<evidence type="ECO:0008006" key="2">
    <source>
        <dbReference type="Google" id="ProtNLM"/>
    </source>
</evidence>
<sequence>MLRNLKNPLSAIPSRGARFESCKEAKPMHDRRDTIPVVATYRGVGLHDLQSPDRLDLVRRAIDNVFDQRDIDRLFEIAGDAHWPPEARLLAAAKLEAVYQIAVDERTARPPIDLTLVQATVAGLDSVKWRHPQFFASLFDAGPPPGVKWPEREQPLR</sequence>
<dbReference type="AlphaFoldDB" id="A0AB39XMR5"/>
<dbReference type="RefSeq" id="WP_369723868.1">
    <property type="nucleotide sequence ID" value="NZ_CP165734.1"/>
</dbReference>
<organism evidence="1">
    <name type="scientific">Bradyrhizobium sp. LLZ17</name>
    <dbReference type="NCBI Taxonomy" id="3239388"/>
    <lineage>
        <taxon>Bacteria</taxon>
        <taxon>Pseudomonadati</taxon>
        <taxon>Pseudomonadota</taxon>
        <taxon>Alphaproteobacteria</taxon>
        <taxon>Hyphomicrobiales</taxon>
        <taxon>Nitrobacteraceae</taxon>
        <taxon>Bradyrhizobium</taxon>
    </lineage>
</organism>
<dbReference type="EMBL" id="CP165734">
    <property type="protein sequence ID" value="XDV59233.1"/>
    <property type="molecule type" value="Genomic_DNA"/>
</dbReference>
<accession>A0AB39XMR5</accession>